<dbReference type="Proteomes" id="UP001163321">
    <property type="component" value="Chromosome 3"/>
</dbReference>
<comment type="caution">
    <text evidence="1">The sequence shown here is derived from an EMBL/GenBank/DDBJ whole genome shotgun (WGS) entry which is preliminary data.</text>
</comment>
<sequence>MTTHSIAVCVWASSDADRTIRFLPIDGELELMKYHSSAVLNHAGIAGTRHESSFYFLKARVSLCSPRLFATNVVIKVLVRNRRFF</sequence>
<keyword evidence="2" id="KW-1185">Reference proteome</keyword>
<evidence type="ECO:0000313" key="1">
    <source>
        <dbReference type="EMBL" id="KAI9915040.1"/>
    </source>
</evidence>
<proteinExistence type="predicted"/>
<dbReference type="EMBL" id="CM047582">
    <property type="protein sequence ID" value="KAI9915040.1"/>
    <property type="molecule type" value="Genomic_DNA"/>
</dbReference>
<name>A0ACC0W890_9STRA</name>
<organism evidence="1 2">
    <name type="scientific">Peronosclerospora sorghi</name>
    <dbReference type="NCBI Taxonomy" id="230839"/>
    <lineage>
        <taxon>Eukaryota</taxon>
        <taxon>Sar</taxon>
        <taxon>Stramenopiles</taxon>
        <taxon>Oomycota</taxon>
        <taxon>Peronosporomycetes</taxon>
        <taxon>Peronosporales</taxon>
        <taxon>Peronosporaceae</taxon>
        <taxon>Peronosclerospora</taxon>
    </lineage>
</organism>
<evidence type="ECO:0000313" key="2">
    <source>
        <dbReference type="Proteomes" id="UP001163321"/>
    </source>
</evidence>
<reference evidence="1 2" key="1">
    <citation type="journal article" date="2022" name="bioRxiv">
        <title>The genome of the oomycete Peronosclerospora sorghi, a cosmopolitan pathogen of maize and sorghum, is inflated with dispersed pseudogenes.</title>
        <authorList>
            <person name="Fletcher K."/>
            <person name="Martin F."/>
            <person name="Isakeit T."/>
            <person name="Cavanaugh K."/>
            <person name="Magill C."/>
            <person name="Michelmore R."/>
        </authorList>
    </citation>
    <scope>NUCLEOTIDE SEQUENCE [LARGE SCALE GENOMIC DNA]</scope>
    <source>
        <strain evidence="1">P6</strain>
    </source>
</reference>
<gene>
    <name evidence="1" type="ORF">PsorP6_007025</name>
</gene>
<protein>
    <submittedName>
        <fullName evidence="1">Uncharacterized protein</fullName>
    </submittedName>
</protein>
<accession>A0ACC0W890</accession>